<dbReference type="InterPro" id="IPR052551">
    <property type="entry name" value="UV-DNA_repair_photolyase"/>
</dbReference>
<dbReference type="Proteomes" id="UP001197378">
    <property type="component" value="Unassembled WGS sequence"/>
</dbReference>
<dbReference type="InterPro" id="IPR036134">
    <property type="entry name" value="Crypto/Photolyase_FAD-like_sf"/>
</dbReference>
<sequence>MNVDRLILILGDHLDPRHPALMDMDPARDLCVMIEAHSEAEIVWSHKQRIALFLSAMRHFAAELQERGLPLLYRRLEPGRRMSLTQQLDEILTEQCPRELVCARPGTWALREEIRSLCSKYDVQFREIEDHRFLFPQEVFDNWAGGRKQYRMELWYRHVRSRSGILMDGDQPRGGRWNYDSENRKSFSRAGPGWLPEPVLFPPDTITEEIFALVEREFPQHPGALQHFSWPVTAAQAEEALQDFLRHRLPSFGAFQDATWPGEVWLYHSRLSAAMNLGLLDPRRVIAAAIAELDAGKAPLAAVEGFVRQILGWREYVRGIYWREMPGYLESNALRAAQPLPSFYWTGDTEMACLRDVLRRTLDFAYAHHIERLMVTGLFALLLGVRPVALHEWYLAIYVDAVEWVELPNVLGMSQYADGGMLASKPYVASGQYLQRMGGHCQRCPYQPQQAAGAQACPFSTLYWDFLQRHATKFAQHPRTALQWRNLQRKSAAELAEIRVRAAELRERYTHA</sequence>
<dbReference type="InterPro" id="IPR007357">
    <property type="entry name" value="PhrB-like"/>
</dbReference>
<dbReference type="Gene3D" id="1.25.40.80">
    <property type="match status" value="1"/>
</dbReference>
<gene>
    <name evidence="2" type="ORF">HFQ13_07935</name>
</gene>
<dbReference type="PANTHER" id="PTHR38657">
    <property type="entry name" value="SLR1343 PROTEIN"/>
    <property type="match status" value="1"/>
</dbReference>
<evidence type="ECO:0000313" key="2">
    <source>
        <dbReference type="EMBL" id="MBU2788133.1"/>
    </source>
</evidence>
<dbReference type="SUPFAM" id="SSF52425">
    <property type="entry name" value="Cryptochrome/photolyase, N-terminal domain"/>
    <property type="match status" value="1"/>
</dbReference>
<dbReference type="InterPro" id="IPR014729">
    <property type="entry name" value="Rossmann-like_a/b/a_fold"/>
</dbReference>
<dbReference type="PANTHER" id="PTHR38657:SF1">
    <property type="entry name" value="SLR1343 PROTEIN"/>
    <property type="match status" value="1"/>
</dbReference>
<organism evidence="2 3">
    <name type="scientific">Igneacidithiobacillus copahuensis</name>
    <dbReference type="NCBI Taxonomy" id="2724909"/>
    <lineage>
        <taxon>Bacteria</taxon>
        <taxon>Pseudomonadati</taxon>
        <taxon>Pseudomonadota</taxon>
        <taxon>Acidithiobacillia</taxon>
        <taxon>Acidithiobacillales</taxon>
        <taxon>Acidithiobacillaceae</taxon>
        <taxon>Igneacidithiobacillus</taxon>
    </lineage>
</organism>
<dbReference type="Gene3D" id="1.10.579.10">
    <property type="entry name" value="DNA Cyclobutane Dipyrimidine Photolyase, subunit A, domain 3"/>
    <property type="match status" value="1"/>
</dbReference>
<accession>A0AAE3CJS9</accession>
<dbReference type="Pfam" id="PF04244">
    <property type="entry name" value="DPRP"/>
    <property type="match status" value="1"/>
</dbReference>
<dbReference type="RefSeq" id="WP_215870733.1">
    <property type="nucleotide sequence ID" value="NZ_JAAXYO010000107.1"/>
</dbReference>
<dbReference type="EMBL" id="JAAXYO010000107">
    <property type="protein sequence ID" value="MBU2788133.1"/>
    <property type="molecule type" value="Genomic_DNA"/>
</dbReference>
<reference evidence="2" key="1">
    <citation type="journal article" date="2021" name="ISME J.">
        <title>Genomic evolution of the class Acidithiobacillia: deep-branching Proteobacteria living in extreme acidic conditions.</title>
        <authorList>
            <person name="Moya-Beltran A."/>
            <person name="Beard S."/>
            <person name="Rojas-Villalobos C."/>
            <person name="Issotta F."/>
            <person name="Gallardo Y."/>
            <person name="Ulloa R."/>
            <person name="Giaveno A."/>
            <person name="Degli Esposti M."/>
            <person name="Johnson D.B."/>
            <person name="Quatrini R."/>
        </authorList>
    </citation>
    <scope>NUCLEOTIDE SEQUENCE</scope>
    <source>
        <strain evidence="2">VAN18-1</strain>
    </source>
</reference>
<keyword evidence="3" id="KW-1185">Reference proteome</keyword>
<dbReference type="Gene3D" id="3.40.50.620">
    <property type="entry name" value="HUPs"/>
    <property type="match status" value="1"/>
</dbReference>
<comment type="caution">
    <text evidence="2">The sequence shown here is derived from an EMBL/GenBank/DDBJ whole genome shotgun (WGS) entry which is preliminary data.</text>
</comment>
<dbReference type="AlphaFoldDB" id="A0AAE3CJS9"/>
<protein>
    <submittedName>
        <fullName evidence="2">Cryptochrome/photolyase family protein</fullName>
    </submittedName>
</protein>
<dbReference type="Gene3D" id="1.10.10.1710">
    <property type="entry name" value="Deoxyribodipyrimidine photolyase-related"/>
    <property type="match status" value="1"/>
</dbReference>
<evidence type="ECO:0000313" key="3">
    <source>
        <dbReference type="Proteomes" id="UP001197378"/>
    </source>
</evidence>
<evidence type="ECO:0000256" key="1">
    <source>
        <dbReference type="ARBA" id="ARBA00001932"/>
    </source>
</evidence>
<dbReference type="InterPro" id="IPR036155">
    <property type="entry name" value="Crypto/Photolyase_N_sf"/>
</dbReference>
<comment type="cofactor">
    <cofactor evidence="1">
        <name>(6R)-5,10-methylene-5,6,7,8-tetrahydrofolate</name>
        <dbReference type="ChEBI" id="CHEBI:15636"/>
    </cofactor>
</comment>
<name>A0AAE3CJS9_9PROT</name>
<proteinExistence type="predicted"/>
<dbReference type="SUPFAM" id="SSF48173">
    <property type="entry name" value="Cryptochrome/photolyase FAD-binding domain"/>
    <property type="match status" value="1"/>
</dbReference>